<feature type="transmembrane region" description="Helical" evidence="6">
    <location>
        <begin position="468"/>
        <end position="487"/>
    </location>
</feature>
<evidence type="ECO:0000256" key="2">
    <source>
        <dbReference type="ARBA" id="ARBA00022448"/>
    </source>
</evidence>
<sequence>MTAEPSSNAEVTVPYSVSAEPMFCHHSPPMAQSPHHQLPRCYPKWRGQPFYRGNPEGLGWALDGVARSIQFIGAGAFLSTTLLRLAKEAAGCETEAPEGEMIPECNETIYGIKPSSLLTTYTMVVGVASSAMLPLIGAVIDYTPHRLAVGRAVSFLYTVLIFPTIFLNDKTWFAVAVIQVVISVVGWVQTSITYAYLPELTTDELLLGEWTKSFTMTQFLSMVLYLAVIIGGLTVVGKSGDDVLTSQVAMIVAFVANATILPLVWGFLFEKRQPLHSLPGGRSLWTQGFRQLWETSKHISKNYRSLKWFYISVAFSDAGIQTLATVAITYLTDQLQFTATENGVAILLMLCGSVPGAWISNFATRRFDPIRSSMMALVLLITATALVSIFVTGPGQYLRTYIMAFFWGTGVGWKWTCDRLTASSVIPEGQDTELMGVFLFAGQCLSWLPPLVFTAINEAGVSQRVGVASLNVWLVMSLMGYCIMGNYTTAREQVNRATVFGNKMSTVTLDVGGAFQSSANTAKDTHTTNTLTNEMDNL</sequence>
<evidence type="ECO:0000256" key="5">
    <source>
        <dbReference type="ARBA" id="ARBA00023136"/>
    </source>
</evidence>
<dbReference type="OrthoDB" id="191614at2759"/>
<feature type="transmembrane region" description="Helical" evidence="6">
    <location>
        <begin position="172"/>
        <end position="197"/>
    </location>
</feature>
<dbReference type="PANTHER" id="PTHR23519">
    <property type="entry name" value="AUTOPHAGY-RELATED PROTEIN 22"/>
    <property type="match status" value="1"/>
</dbReference>
<keyword evidence="5 6" id="KW-0472">Membrane</keyword>
<dbReference type="Proteomes" id="UP000693970">
    <property type="component" value="Unassembled WGS sequence"/>
</dbReference>
<feature type="transmembrane region" description="Helical" evidence="6">
    <location>
        <begin position="147"/>
        <end position="166"/>
    </location>
</feature>
<dbReference type="EMBL" id="JAGRRH010000013">
    <property type="protein sequence ID" value="KAG7359850.1"/>
    <property type="molecule type" value="Genomic_DNA"/>
</dbReference>
<protein>
    <submittedName>
        <fullName evidence="7">Vacuole effluxer Atg22 like protein</fullName>
    </submittedName>
</protein>
<dbReference type="PANTHER" id="PTHR23519:SF1">
    <property type="entry name" value="AUTOPHAGY-RELATED PROTEIN 22"/>
    <property type="match status" value="1"/>
</dbReference>
<feature type="transmembrane region" description="Helical" evidence="6">
    <location>
        <begin position="343"/>
        <end position="362"/>
    </location>
</feature>
<evidence type="ECO:0000313" key="8">
    <source>
        <dbReference type="Proteomes" id="UP000693970"/>
    </source>
</evidence>
<keyword evidence="2" id="KW-0813">Transport</keyword>
<reference evidence="7" key="2">
    <citation type="submission" date="2021-04" db="EMBL/GenBank/DDBJ databases">
        <authorList>
            <person name="Podell S."/>
        </authorList>
    </citation>
    <scope>NUCLEOTIDE SEQUENCE</scope>
    <source>
        <strain evidence="7">Hildebrandi</strain>
    </source>
</reference>
<comment type="subcellular location">
    <subcellularLocation>
        <location evidence="1">Endomembrane system</location>
        <topology evidence="1">Multi-pass membrane protein</topology>
    </subcellularLocation>
</comment>
<gene>
    <name evidence="7" type="ORF">IV203_034948</name>
</gene>
<evidence type="ECO:0000256" key="3">
    <source>
        <dbReference type="ARBA" id="ARBA00022692"/>
    </source>
</evidence>
<dbReference type="GO" id="GO:0012505">
    <property type="term" value="C:endomembrane system"/>
    <property type="evidence" value="ECO:0007669"/>
    <property type="project" value="UniProtKB-SubCell"/>
</dbReference>
<reference evidence="7" key="1">
    <citation type="journal article" date="2021" name="Sci. Rep.">
        <title>Diploid genomic architecture of Nitzschia inconspicua, an elite biomass production diatom.</title>
        <authorList>
            <person name="Oliver A."/>
            <person name="Podell S."/>
            <person name="Pinowska A."/>
            <person name="Traller J.C."/>
            <person name="Smith S.R."/>
            <person name="McClure R."/>
            <person name="Beliaev A."/>
            <person name="Bohutskyi P."/>
            <person name="Hill E.A."/>
            <person name="Rabines A."/>
            <person name="Zheng H."/>
            <person name="Allen L.Z."/>
            <person name="Kuo A."/>
            <person name="Grigoriev I.V."/>
            <person name="Allen A.E."/>
            <person name="Hazlebeck D."/>
            <person name="Allen E.E."/>
        </authorList>
    </citation>
    <scope>NUCLEOTIDE SEQUENCE</scope>
    <source>
        <strain evidence="7">Hildebrandi</strain>
    </source>
</reference>
<feature type="transmembrane region" description="Helical" evidence="6">
    <location>
        <begin position="374"/>
        <end position="392"/>
    </location>
</feature>
<accession>A0A9K3LDK9</accession>
<dbReference type="Pfam" id="PF11700">
    <property type="entry name" value="ATG22"/>
    <property type="match status" value="2"/>
</dbReference>
<name>A0A9K3LDK9_9STRA</name>
<evidence type="ECO:0000256" key="4">
    <source>
        <dbReference type="ARBA" id="ARBA00022989"/>
    </source>
</evidence>
<evidence type="ECO:0000313" key="7">
    <source>
        <dbReference type="EMBL" id="KAG7359850.1"/>
    </source>
</evidence>
<feature type="transmembrane region" description="Helical" evidence="6">
    <location>
        <begin position="308"/>
        <end position="331"/>
    </location>
</feature>
<organism evidence="7 8">
    <name type="scientific">Nitzschia inconspicua</name>
    <dbReference type="NCBI Taxonomy" id="303405"/>
    <lineage>
        <taxon>Eukaryota</taxon>
        <taxon>Sar</taxon>
        <taxon>Stramenopiles</taxon>
        <taxon>Ochrophyta</taxon>
        <taxon>Bacillariophyta</taxon>
        <taxon>Bacillariophyceae</taxon>
        <taxon>Bacillariophycidae</taxon>
        <taxon>Bacillariales</taxon>
        <taxon>Bacillariaceae</taxon>
        <taxon>Nitzschia</taxon>
    </lineage>
</organism>
<dbReference type="InterPro" id="IPR050495">
    <property type="entry name" value="ATG22/LtaA_families"/>
</dbReference>
<dbReference type="InterPro" id="IPR024671">
    <property type="entry name" value="Atg22-like"/>
</dbReference>
<comment type="caution">
    <text evidence="7">The sequence shown here is derived from an EMBL/GenBank/DDBJ whole genome shotgun (WGS) entry which is preliminary data.</text>
</comment>
<keyword evidence="4 6" id="KW-1133">Transmembrane helix</keyword>
<proteinExistence type="predicted"/>
<keyword evidence="8" id="KW-1185">Reference proteome</keyword>
<evidence type="ECO:0000256" key="1">
    <source>
        <dbReference type="ARBA" id="ARBA00004127"/>
    </source>
</evidence>
<feature type="transmembrane region" description="Helical" evidence="6">
    <location>
        <begin position="218"/>
        <end position="236"/>
    </location>
</feature>
<feature type="transmembrane region" description="Helical" evidence="6">
    <location>
        <begin position="248"/>
        <end position="269"/>
    </location>
</feature>
<feature type="transmembrane region" description="Helical" evidence="6">
    <location>
        <begin position="118"/>
        <end position="140"/>
    </location>
</feature>
<keyword evidence="3 6" id="KW-0812">Transmembrane</keyword>
<dbReference type="AlphaFoldDB" id="A0A9K3LDK9"/>
<evidence type="ECO:0000256" key="6">
    <source>
        <dbReference type="SAM" id="Phobius"/>
    </source>
</evidence>